<evidence type="ECO:0000313" key="3">
    <source>
        <dbReference type="Proteomes" id="UP000175835"/>
    </source>
</evidence>
<keyword evidence="1" id="KW-1133">Transmembrane helix</keyword>
<gene>
    <name evidence="2" type="ORF">BWGOE11_56770</name>
</gene>
<feature type="transmembrane region" description="Helical" evidence="1">
    <location>
        <begin position="129"/>
        <end position="148"/>
    </location>
</feature>
<reference evidence="2 3" key="1">
    <citation type="submission" date="2016-05" db="EMBL/GenBank/DDBJ databases">
        <title>Bacillus thuringiensis and Bacillus weihenstephanensis as novel biocontrol agents of wilt causing Verticillium species.</title>
        <authorList>
            <person name="Hollensteiner J."/>
            <person name="Wemheuer F."/>
            <person name="Harting R."/>
            <person name="Kolarzyk A."/>
            <person name="Diaz-Valerio S."/>
            <person name="Poehlein A."/>
            <person name="Brzuszkiewicz E."/>
            <person name="Nesemann K."/>
            <person name="Braus-Stromeyer S."/>
            <person name="Braus G."/>
            <person name="Daniel R."/>
            <person name="Liesegang H."/>
        </authorList>
    </citation>
    <scope>NUCLEOTIDE SEQUENCE [LARGE SCALE GENOMIC DNA]</scope>
    <source>
        <strain evidence="2 3">GOE11</strain>
    </source>
</reference>
<comment type="caution">
    <text evidence="2">The sequence shown here is derived from an EMBL/GenBank/DDBJ whole genome shotgun (WGS) entry which is preliminary data.</text>
</comment>
<dbReference type="AlphaFoldDB" id="A0A1E8BES7"/>
<evidence type="ECO:0008006" key="4">
    <source>
        <dbReference type="Google" id="ProtNLM"/>
    </source>
</evidence>
<feature type="transmembrane region" description="Helical" evidence="1">
    <location>
        <begin position="71"/>
        <end position="92"/>
    </location>
</feature>
<keyword evidence="1" id="KW-0812">Transmembrane</keyword>
<dbReference type="EMBL" id="LXLX01000078">
    <property type="protein sequence ID" value="OFD87499.1"/>
    <property type="molecule type" value="Genomic_DNA"/>
</dbReference>
<dbReference type="Pfam" id="PF10823">
    <property type="entry name" value="DUF2568"/>
    <property type="match status" value="1"/>
</dbReference>
<name>A0A1E8BES7_BACMY</name>
<dbReference type="InterPro" id="IPR021214">
    <property type="entry name" value="DUF2568"/>
</dbReference>
<feature type="transmembrane region" description="Helical" evidence="1">
    <location>
        <begin position="104"/>
        <end position="123"/>
    </location>
</feature>
<keyword evidence="1" id="KW-0472">Membrane</keyword>
<organism evidence="2 3">
    <name type="scientific">Bacillus mycoides</name>
    <dbReference type="NCBI Taxonomy" id="1405"/>
    <lineage>
        <taxon>Bacteria</taxon>
        <taxon>Bacillati</taxon>
        <taxon>Bacillota</taxon>
        <taxon>Bacilli</taxon>
        <taxon>Bacillales</taxon>
        <taxon>Bacillaceae</taxon>
        <taxon>Bacillus</taxon>
        <taxon>Bacillus cereus group</taxon>
    </lineage>
</organism>
<protein>
    <recommendedName>
        <fullName evidence="4">DUF2568 domain-containing protein</fullName>
    </recommendedName>
</protein>
<proteinExistence type="predicted"/>
<evidence type="ECO:0000313" key="2">
    <source>
        <dbReference type="EMBL" id="OFD87499.1"/>
    </source>
</evidence>
<sequence>MGVSQNLSLMGMCCYPVYKKINISFLILFIGRKSRMEIKWIGVSVLTGFFLLELGAMAAFSYWGYHIKTGAAVKIILAVATPLVIATLWGMFLSPKASLPIFSFPIRTTLKLVVFIVASAALYASGQSAFAVTFLTVSLLIVAAVFILKLHNVYM</sequence>
<dbReference type="PATRIC" id="fig|86662.28.peg.5837"/>
<evidence type="ECO:0000256" key="1">
    <source>
        <dbReference type="SAM" id="Phobius"/>
    </source>
</evidence>
<accession>A0A1E8BES7</accession>
<feature type="transmembrane region" description="Helical" evidence="1">
    <location>
        <begin position="40"/>
        <end position="65"/>
    </location>
</feature>
<dbReference type="Proteomes" id="UP000175835">
    <property type="component" value="Unassembled WGS sequence"/>
</dbReference>